<keyword evidence="4" id="KW-0862">Zinc</keyword>
<organism evidence="6 7">
    <name type="scientific">Lederbergia citri</name>
    <dbReference type="NCBI Taxonomy" id="2833580"/>
    <lineage>
        <taxon>Bacteria</taxon>
        <taxon>Bacillati</taxon>
        <taxon>Bacillota</taxon>
        <taxon>Bacilli</taxon>
        <taxon>Bacillales</taxon>
        <taxon>Bacillaceae</taxon>
        <taxon>Lederbergia</taxon>
    </lineage>
</organism>
<dbReference type="PANTHER" id="PTHR46233:SF3">
    <property type="entry name" value="HYDROXYACYLGLUTATHIONE HYDROLASE GLOC"/>
    <property type="match status" value="1"/>
</dbReference>
<evidence type="ECO:0000256" key="3">
    <source>
        <dbReference type="ARBA" id="ARBA00022801"/>
    </source>
</evidence>
<name>A0A942TBG1_9BACI</name>
<dbReference type="Pfam" id="PF00753">
    <property type="entry name" value="Lactamase_B"/>
    <property type="match status" value="1"/>
</dbReference>
<dbReference type="CDD" id="cd06262">
    <property type="entry name" value="metallo-hydrolase-like_MBL-fold"/>
    <property type="match status" value="1"/>
</dbReference>
<gene>
    <name evidence="6" type="ORF">KHA97_06270</name>
</gene>
<sequence length="207" mass="22950">MKWIQIPLGPIETNCYILFNQEKECIIFDPGDQGEDLNNYLKEEGLRPLAIMMTHAHFDHIGAVDLVREEWSIPVYIHEKEADWLTNSALNGSARFGANITAKAADHLISNEDPITIGPFLLHILHTPGHSPGSISYYSKEANAIFAGDTLFEGSIGRTDLPGGNHEQLIASIKSKLFNYPETTEVLPGHGAVTTIQKEKESNPFLK</sequence>
<evidence type="ECO:0000313" key="7">
    <source>
        <dbReference type="Proteomes" id="UP000681414"/>
    </source>
</evidence>
<evidence type="ECO:0000259" key="5">
    <source>
        <dbReference type="SMART" id="SM00849"/>
    </source>
</evidence>
<dbReference type="GO" id="GO:0046872">
    <property type="term" value="F:metal ion binding"/>
    <property type="evidence" value="ECO:0007669"/>
    <property type="project" value="UniProtKB-KW"/>
</dbReference>
<evidence type="ECO:0000256" key="1">
    <source>
        <dbReference type="ARBA" id="ARBA00001947"/>
    </source>
</evidence>
<protein>
    <submittedName>
        <fullName evidence="6">MBL fold metallo-hydrolase</fullName>
    </submittedName>
</protein>
<dbReference type="InterPro" id="IPR001279">
    <property type="entry name" value="Metallo-B-lactamas"/>
</dbReference>
<proteinExistence type="predicted"/>
<dbReference type="GO" id="GO:0016787">
    <property type="term" value="F:hydrolase activity"/>
    <property type="evidence" value="ECO:0007669"/>
    <property type="project" value="UniProtKB-KW"/>
</dbReference>
<dbReference type="InterPro" id="IPR051453">
    <property type="entry name" value="MBL_Glyoxalase_II"/>
</dbReference>
<dbReference type="Gene3D" id="3.60.15.10">
    <property type="entry name" value="Ribonuclease Z/Hydroxyacylglutathione hydrolase-like"/>
    <property type="match status" value="1"/>
</dbReference>
<dbReference type="EMBL" id="JAGYPG010000001">
    <property type="protein sequence ID" value="MBS4194678.1"/>
    <property type="molecule type" value="Genomic_DNA"/>
</dbReference>
<accession>A0A942TBG1</accession>
<dbReference type="SUPFAM" id="SSF56281">
    <property type="entry name" value="Metallo-hydrolase/oxidoreductase"/>
    <property type="match status" value="1"/>
</dbReference>
<evidence type="ECO:0000313" key="6">
    <source>
        <dbReference type="EMBL" id="MBS4194678.1"/>
    </source>
</evidence>
<dbReference type="InterPro" id="IPR036866">
    <property type="entry name" value="RibonucZ/Hydroxyglut_hydro"/>
</dbReference>
<dbReference type="Proteomes" id="UP000681414">
    <property type="component" value="Unassembled WGS sequence"/>
</dbReference>
<comment type="cofactor">
    <cofactor evidence="1">
        <name>Zn(2+)</name>
        <dbReference type="ChEBI" id="CHEBI:29105"/>
    </cofactor>
</comment>
<evidence type="ECO:0000256" key="4">
    <source>
        <dbReference type="ARBA" id="ARBA00022833"/>
    </source>
</evidence>
<reference evidence="6 7" key="1">
    <citation type="submission" date="2021-05" db="EMBL/GenBank/DDBJ databases">
        <title>Novel Bacillus species.</title>
        <authorList>
            <person name="Liu G."/>
        </authorList>
    </citation>
    <scope>NUCLEOTIDE SEQUENCE [LARGE SCALE GENOMIC DNA]</scope>
    <source>
        <strain evidence="7">FJAT-49780</strain>
    </source>
</reference>
<feature type="domain" description="Metallo-beta-lactamase" evidence="5">
    <location>
        <begin position="12"/>
        <end position="190"/>
    </location>
</feature>
<keyword evidence="2" id="KW-0479">Metal-binding</keyword>
<keyword evidence="7" id="KW-1185">Reference proteome</keyword>
<keyword evidence="3" id="KW-0378">Hydrolase</keyword>
<dbReference type="PANTHER" id="PTHR46233">
    <property type="entry name" value="HYDROXYACYLGLUTATHIONE HYDROLASE GLOC"/>
    <property type="match status" value="1"/>
</dbReference>
<comment type="caution">
    <text evidence="6">The sequence shown here is derived from an EMBL/GenBank/DDBJ whole genome shotgun (WGS) entry which is preliminary data.</text>
</comment>
<dbReference type="SMART" id="SM00849">
    <property type="entry name" value="Lactamase_B"/>
    <property type="match status" value="1"/>
</dbReference>
<dbReference type="RefSeq" id="WP_213123842.1">
    <property type="nucleotide sequence ID" value="NZ_JAGYPG010000001.1"/>
</dbReference>
<dbReference type="AlphaFoldDB" id="A0A942TBG1"/>
<evidence type="ECO:0000256" key="2">
    <source>
        <dbReference type="ARBA" id="ARBA00022723"/>
    </source>
</evidence>